<proteinExistence type="predicted"/>
<name>A0ABD3WRT5_SINWO</name>
<reference evidence="1 2" key="1">
    <citation type="submission" date="2024-11" db="EMBL/GenBank/DDBJ databases">
        <title>Chromosome-level genome assembly of the freshwater bivalve Anodonta woodiana.</title>
        <authorList>
            <person name="Chen X."/>
        </authorList>
    </citation>
    <scope>NUCLEOTIDE SEQUENCE [LARGE SCALE GENOMIC DNA]</scope>
    <source>
        <strain evidence="1">MN2024</strain>
        <tissue evidence="1">Gills</tissue>
    </source>
</reference>
<comment type="caution">
    <text evidence="1">The sequence shown here is derived from an EMBL/GenBank/DDBJ whole genome shotgun (WGS) entry which is preliminary data.</text>
</comment>
<protein>
    <submittedName>
        <fullName evidence="1">Uncharacterized protein</fullName>
    </submittedName>
</protein>
<dbReference type="AlphaFoldDB" id="A0ABD3WRT5"/>
<dbReference type="Proteomes" id="UP001634394">
    <property type="component" value="Unassembled WGS sequence"/>
</dbReference>
<gene>
    <name evidence="1" type="ORF">ACJMK2_038154</name>
</gene>
<organism evidence="1 2">
    <name type="scientific">Sinanodonta woodiana</name>
    <name type="common">Chinese pond mussel</name>
    <name type="synonym">Anodonta woodiana</name>
    <dbReference type="NCBI Taxonomy" id="1069815"/>
    <lineage>
        <taxon>Eukaryota</taxon>
        <taxon>Metazoa</taxon>
        <taxon>Spiralia</taxon>
        <taxon>Lophotrochozoa</taxon>
        <taxon>Mollusca</taxon>
        <taxon>Bivalvia</taxon>
        <taxon>Autobranchia</taxon>
        <taxon>Heteroconchia</taxon>
        <taxon>Palaeoheterodonta</taxon>
        <taxon>Unionida</taxon>
        <taxon>Unionoidea</taxon>
        <taxon>Unionidae</taxon>
        <taxon>Unioninae</taxon>
        <taxon>Sinanodonta</taxon>
    </lineage>
</organism>
<evidence type="ECO:0000313" key="2">
    <source>
        <dbReference type="Proteomes" id="UP001634394"/>
    </source>
</evidence>
<sequence length="112" mass="13090">MATRVYTGSVYWMDNGYKSIHGKCVLERQRIQKSIYKKRVMDGQCLQVHTREVCDEKTMDTIVYTRSVCWLDNGYMSIHGKSVLDGHFLQVYKWESCARWKMATSLYTGSVC</sequence>
<keyword evidence="2" id="KW-1185">Reference proteome</keyword>
<accession>A0ABD3WRT5</accession>
<dbReference type="EMBL" id="JBJQND010000006">
    <property type="protein sequence ID" value="KAL3875230.1"/>
    <property type="molecule type" value="Genomic_DNA"/>
</dbReference>
<evidence type="ECO:0000313" key="1">
    <source>
        <dbReference type="EMBL" id="KAL3875230.1"/>
    </source>
</evidence>